<dbReference type="OrthoDB" id="272372at2759"/>
<keyword evidence="3" id="KW-1185">Reference proteome</keyword>
<organism evidence="2 3">
    <name type="scientific">Leishmania tarentolae</name>
    <name type="common">Sauroleishmania tarentolae</name>
    <dbReference type="NCBI Taxonomy" id="5689"/>
    <lineage>
        <taxon>Eukaryota</taxon>
        <taxon>Discoba</taxon>
        <taxon>Euglenozoa</taxon>
        <taxon>Kinetoplastea</taxon>
        <taxon>Metakinetoplastina</taxon>
        <taxon>Trypanosomatida</taxon>
        <taxon>Trypanosomatidae</taxon>
        <taxon>Leishmaniinae</taxon>
        <taxon>Leishmania</taxon>
        <taxon>lizard Leishmania</taxon>
    </lineage>
</organism>
<dbReference type="SUPFAM" id="SSF52047">
    <property type="entry name" value="RNI-like"/>
    <property type="match status" value="1"/>
</dbReference>
<proteinExistence type="predicted"/>
<dbReference type="VEuPathDB" id="TriTrypDB:LtaPh_3407000"/>
<evidence type="ECO:0008006" key="4">
    <source>
        <dbReference type="Google" id="ProtNLM"/>
    </source>
</evidence>
<feature type="compositionally biased region" description="Basic and acidic residues" evidence="1">
    <location>
        <begin position="232"/>
        <end position="253"/>
    </location>
</feature>
<protein>
    <recommendedName>
        <fullName evidence="4">Leucine-rich repeat protein</fullName>
    </recommendedName>
</protein>
<name>A0A640KRC7_LEITA</name>
<evidence type="ECO:0000313" key="3">
    <source>
        <dbReference type="Proteomes" id="UP000419144"/>
    </source>
</evidence>
<feature type="region of interest" description="Disordered" evidence="1">
    <location>
        <begin position="289"/>
        <end position="328"/>
    </location>
</feature>
<dbReference type="EMBL" id="BLBS01000054">
    <property type="protein sequence ID" value="GET92153.1"/>
    <property type="molecule type" value="Genomic_DNA"/>
</dbReference>
<comment type="caution">
    <text evidence="2">The sequence shown here is derived from an EMBL/GenBank/DDBJ whole genome shotgun (WGS) entry which is preliminary data.</text>
</comment>
<evidence type="ECO:0000256" key="1">
    <source>
        <dbReference type="SAM" id="MobiDB-lite"/>
    </source>
</evidence>
<feature type="region of interest" description="Disordered" evidence="1">
    <location>
        <begin position="230"/>
        <end position="253"/>
    </location>
</feature>
<gene>
    <name evidence="2" type="ORF">LtaPh_3407000</name>
</gene>
<reference evidence="2" key="1">
    <citation type="submission" date="2019-11" db="EMBL/GenBank/DDBJ databases">
        <title>Leishmania tarentolae CDS.</title>
        <authorList>
            <person name="Goto Y."/>
            <person name="Yamagishi J."/>
        </authorList>
    </citation>
    <scope>NUCLEOTIDE SEQUENCE [LARGE SCALE GENOMIC DNA]</scope>
    <source>
        <strain evidence="2">Parrot Tar II</strain>
    </source>
</reference>
<dbReference type="InterPro" id="IPR032675">
    <property type="entry name" value="LRR_dom_sf"/>
</dbReference>
<evidence type="ECO:0000313" key="2">
    <source>
        <dbReference type="EMBL" id="GET92153.1"/>
    </source>
</evidence>
<dbReference type="Gene3D" id="3.80.10.10">
    <property type="entry name" value="Ribonuclease Inhibitor"/>
    <property type="match status" value="1"/>
</dbReference>
<dbReference type="AlphaFoldDB" id="A0A640KRC7"/>
<dbReference type="Proteomes" id="UP000419144">
    <property type="component" value="Unassembled WGS sequence"/>
</dbReference>
<sequence length="1043" mass="112034">MSVGSTSLPSLLPSGADLLACIASYWPSAAQGYGYDGVRPQQRLPLAWIATSPAARVVAEQQHAWVVLPFTQIGGYPADANVDGTSSDRVVNTFGSVLANATMHPGVLKVALKTNSADASASGLASSSSLNTADGGVVASVLSWLRRAGESLADVDHAMSPVKHSLLSFNGPASPPATSPTVANGRSSAAARDVTDAAYAAGCCGVHLGGITVVLVSGVHELNAAGSGAAFTEDKASSDGAARHKDGFSIHGEEDPAALRPRLLFPSTTSCGSSISSMLSVPPNAADYNGIAGGSREEKMPSTTNSIFHDGAELHGDDGGANDETANDPKTATSVYVVQQFSELRHRIREIQRQSASADAVSSRELLTTVWYRQVFVGTAEATDKVLCGVSQWWLQRPIQKHELPTTGSRVLSLTHSNCSALVSGSYNEPRALPPPLLHIKYVDDVFADSWWPRRFIMVVQHRLSEQTARSSWVAKLFLLVWIVLVVCVETVLHGVPQVAPLFRASDEQHCGSENDTSYRCHVTPVDLISAFHKMGKAYGKHQLAALDVSHTGVCGIHLLACVLGSVTTPATTSDSEAAEVHRKGLWALDVEGCTQLRHRRRELSALSYMLDKLCRDAIRRVSEHPLREASGTLAVADLLLSLFLRDDSRSASQSATGLALALLTHHGHLTWVCAAGSDMDRAALRELGQYALLVEAVAATQQSQPPHSSMCTLRALDLTSALRIDDVNPMGYLTQLEQLLLPFTYVGDVGISNLDGHAYAHDLSVMLALFTAVVEKEAPDLPDDAQKSLQSTLNGLQHLILIDDDGTGHADVHSRTPCNGHVETLHQKFRSHLYHLDLTYCLCVSNVNGLAHQQQLELLNISQTRVNQFGLFGGADMYLSSGSSAPASQPRLTPPLRLFIAEMCGHLSDLSGLAHINTLECIIVRSGSLGDGGLHALCTPDMQRLKVMDLSYCDRLHHIGCLAQLPALETLILDSTDVTPSEVKQLRYSRSLHTLSLRFCTEFAVIGMGLEKLEAVLGPFAALKRYFYEDLAGDDELRKKKN</sequence>
<accession>A0A640KRC7</accession>